<protein>
    <submittedName>
        <fullName evidence="2">TIGR03032 family protein</fullName>
    </submittedName>
</protein>
<dbReference type="InterPro" id="IPR017481">
    <property type="entry name" value="CHP03032"/>
</dbReference>
<dbReference type="KEGG" id="aup:AsAng_0010020"/>
<dbReference type="Pfam" id="PF16261">
    <property type="entry name" value="DUF4915"/>
    <property type="match status" value="1"/>
</dbReference>
<sequence>MNKYPNPNALAPFSCTHSPNLPALLTQLNCTIMVSTYQAGKIVFVSATDHRQLIQLPRTFKRAMGIAVADNKMAIATENEVVEFANSPELASTYPNKPNTYDAMYLPRTTFYTGHLDMHDLHYGNNGLWGVNTSFSCVCKIDADYSFRPVWQPHFIDQLVSEDRCHLNGLAMDQGEPLYVSALGTGNSYQSWREKITKGGIIMHLPSNEIIADGLAMPHAPRIYGGKLYVLLSAKEQLICIDPEKGTHDVVAHIPGFVRGMAKYGDYLFVGRSKTRKTSSTFKQLKIAKEADIAGVTVVHLPTGTIAANLNWLSSVDEIYDVQIIPNTNRPNILNTYTDAHHRALMLPNTTYWATKEGNKK</sequence>
<gene>
    <name evidence="2" type="ORF">AsAng_0010020</name>
</gene>
<evidence type="ECO:0000313" key="3">
    <source>
        <dbReference type="Proteomes" id="UP001060919"/>
    </source>
</evidence>
<dbReference type="Proteomes" id="UP001060919">
    <property type="component" value="Chromosome"/>
</dbReference>
<dbReference type="EMBL" id="AP026867">
    <property type="protein sequence ID" value="BDS10294.1"/>
    <property type="molecule type" value="Genomic_DNA"/>
</dbReference>
<dbReference type="AlphaFoldDB" id="A0A915YC20"/>
<accession>A0A915YC20</accession>
<dbReference type="NCBIfam" id="TIGR03032">
    <property type="entry name" value="TIGR03032 family protein"/>
    <property type="match status" value="1"/>
</dbReference>
<feature type="domain" description="Conserved hypothetical protein CHP03032" evidence="1">
    <location>
        <begin position="20"/>
        <end position="334"/>
    </location>
</feature>
<reference evidence="2" key="1">
    <citation type="submission" date="2022-09" db="EMBL/GenBank/DDBJ databases">
        <title>Aureispira anguillicida sp. nov., isolated from Leptocephalus of Japanese eel Anguilla japonica.</title>
        <authorList>
            <person name="Yuasa K."/>
            <person name="Mekata T."/>
            <person name="Ikunari K."/>
        </authorList>
    </citation>
    <scope>NUCLEOTIDE SEQUENCE</scope>
    <source>
        <strain evidence="2">EL160426</strain>
    </source>
</reference>
<dbReference type="RefSeq" id="WP_264791618.1">
    <property type="nucleotide sequence ID" value="NZ_AP026867.1"/>
</dbReference>
<proteinExistence type="predicted"/>
<organism evidence="2 3">
    <name type="scientific">Aureispira anguillae</name>
    <dbReference type="NCBI Taxonomy" id="2864201"/>
    <lineage>
        <taxon>Bacteria</taxon>
        <taxon>Pseudomonadati</taxon>
        <taxon>Bacteroidota</taxon>
        <taxon>Saprospiria</taxon>
        <taxon>Saprospirales</taxon>
        <taxon>Saprospiraceae</taxon>
        <taxon>Aureispira</taxon>
    </lineage>
</organism>
<evidence type="ECO:0000259" key="1">
    <source>
        <dbReference type="Pfam" id="PF16261"/>
    </source>
</evidence>
<evidence type="ECO:0000313" key="2">
    <source>
        <dbReference type="EMBL" id="BDS10294.1"/>
    </source>
</evidence>
<keyword evidence="3" id="KW-1185">Reference proteome</keyword>
<name>A0A915YC20_9BACT</name>
<dbReference type="SUPFAM" id="SSF63825">
    <property type="entry name" value="YWTD domain"/>
    <property type="match status" value="1"/>
</dbReference>